<gene>
    <name evidence="2" type="ORF">BJ212DRAFT_361620</name>
</gene>
<dbReference type="GeneID" id="64637025"/>
<keyword evidence="1" id="KW-1133">Transmembrane helix</keyword>
<feature type="transmembrane region" description="Helical" evidence="1">
    <location>
        <begin position="466"/>
        <end position="488"/>
    </location>
</feature>
<dbReference type="EMBL" id="JABBWG010000021">
    <property type="protein sequence ID" value="KAG1814277.1"/>
    <property type="molecule type" value="Genomic_DNA"/>
</dbReference>
<proteinExistence type="predicted"/>
<dbReference type="RefSeq" id="XP_041191738.1">
    <property type="nucleotide sequence ID" value="XM_041343009.1"/>
</dbReference>
<keyword evidence="3" id="KW-1185">Reference proteome</keyword>
<keyword evidence="1" id="KW-0812">Transmembrane</keyword>
<keyword evidence="1" id="KW-0472">Membrane</keyword>
<comment type="caution">
    <text evidence="2">The sequence shown here is derived from an EMBL/GenBank/DDBJ whole genome shotgun (WGS) entry which is preliminary data.</text>
</comment>
<evidence type="ECO:0000256" key="1">
    <source>
        <dbReference type="SAM" id="Phobius"/>
    </source>
</evidence>
<name>A0A9P7JCA5_9AGAM</name>
<accession>A0A9P7JCA5</accession>
<feature type="transmembrane region" description="Helical" evidence="1">
    <location>
        <begin position="494"/>
        <end position="517"/>
    </location>
</feature>
<dbReference type="AlphaFoldDB" id="A0A9P7JCA5"/>
<organism evidence="2 3">
    <name type="scientific">Suillus subaureus</name>
    <dbReference type="NCBI Taxonomy" id="48587"/>
    <lineage>
        <taxon>Eukaryota</taxon>
        <taxon>Fungi</taxon>
        <taxon>Dikarya</taxon>
        <taxon>Basidiomycota</taxon>
        <taxon>Agaricomycotina</taxon>
        <taxon>Agaricomycetes</taxon>
        <taxon>Agaricomycetidae</taxon>
        <taxon>Boletales</taxon>
        <taxon>Suillineae</taxon>
        <taxon>Suillaceae</taxon>
        <taxon>Suillus</taxon>
    </lineage>
</organism>
<dbReference type="Proteomes" id="UP000807769">
    <property type="component" value="Unassembled WGS sequence"/>
</dbReference>
<evidence type="ECO:0000313" key="2">
    <source>
        <dbReference type="EMBL" id="KAG1814277.1"/>
    </source>
</evidence>
<protein>
    <submittedName>
        <fullName evidence="2">Uncharacterized protein</fullName>
    </submittedName>
</protein>
<evidence type="ECO:0000313" key="3">
    <source>
        <dbReference type="Proteomes" id="UP000807769"/>
    </source>
</evidence>
<reference evidence="2" key="1">
    <citation type="journal article" date="2020" name="New Phytol.">
        <title>Comparative genomics reveals dynamic genome evolution in host specialist ectomycorrhizal fungi.</title>
        <authorList>
            <person name="Lofgren L.A."/>
            <person name="Nguyen N.H."/>
            <person name="Vilgalys R."/>
            <person name="Ruytinx J."/>
            <person name="Liao H.L."/>
            <person name="Branco S."/>
            <person name="Kuo A."/>
            <person name="LaButti K."/>
            <person name="Lipzen A."/>
            <person name="Andreopoulos W."/>
            <person name="Pangilinan J."/>
            <person name="Riley R."/>
            <person name="Hundley H."/>
            <person name="Na H."/>
            <person name="Barry K."/>
            <person name="Grigoriev I.V."/>
            <person name="Stajich J.E."/>
            <person name="Kennedy P.G."/>
        </authorList>
    </citation>
    <scope>NUCLEOTIDE SEQUENCE</scope>
    <source>
        <strain evidence="2">MN1</strain>
    </source>
</reference>
<sequence>MIMPGRHIRTFLSWLRVVVKATAVRSYTGILSALLRLIRHCYIIRGPGKERTCREWGLALSSQANEQDKLTASLTLAVPILQEPLGHEGSQLGMDVHPQTLALDEGMHVMASKNQALQNSCSPLSFGSGSEHNIHTTSLQCPMPGQSLDTTLMPITPRQIGRYDRDVKIRDEYVVFEIEKGPFDCSEDLAPVAGWEPLTHPDGALFFYHPYKRVFTDANVRDPAIATRMGKAAEKAYEEAHNADIVLHPSVELALEFMDKDNKCIGYYFVDHDRRVIFWFEAHESHYVIFGVRGVERKSHVRYALESQYWKFVEQYPNKRFLPKDVVVRLKEVVMHGHAEYITDEKSVSPFTSDETASILHLMDLLMSESFPDLHSIRIVARCMKRITRANFRNFSGQPIARLDAEQSLYGDSNPCSKTILFQVMDFIMFGSPDAHSKALRMIRVDSSIIQMRRYRNFIDSLNGEWNGYTIFSTVMLAVDISFLGVPIVQTQTFATLVSYLSILCALGSLVVTLGFARQVYDSQRYPYRRLASFMFRMSLSTDRLALMLSLPFAFLIWGAIFFAAALSIVIFRTSDTLTFSIACPI</sequence>
<dbReference type="OrthoDB" id="2657661at2759"/>
<feature type="transmembrane region" description="Helical" evidence="1">
    <location>
        <begin position="545"/>
        <end position="572"/>
    </location>
</feature>